<comment type="similarity">
    <text evidence="2 5">Belongs to the DegT/DnrJ/EryC1 family.</text>
</comment>
<keyword evidence="6" id="KW-0032">Aminotransferase</keyword>
<evidence type="ECO:0000256" key="2">
    <source>
        <dbReference type="ARBA" id="ARBA00037999"/>
    </source>
</evidence>
<dbReference type="PIRSF" id="PIRSF000390">
    <property type="entry name" value="PLP_StrS"/>
    <property type="match status" value="1"/>
</dbReference>
<dbReference type="OrthoDB" id="9771070at2"/>
<sequence length="387" mass="41999">MQFIDLAAQQKRIREKIDANINAVLEHGRYIMGPEVDELEETLGEFCGVRHAVSCASGTDALLLALMAHNVGPGDAILTSPFTFIATAEVISLLGATPVFVDVDPSTFNIDPQRIEPALSALKAGDASSHPLPGVSGLKAKGIIAVDLFGLPADYDKINAVAKENGLFVIEDAAQSFGAQYYGKRACSLASVACTSFFPAKPLGGYGDGGMCFTDDDNLADVMRSLRIHGKGGHKYDNVRIGINGRLDTLQAAILNAKFDIFPEEVSLRQEVAGRYNEMIAQGRSAEIVLKTPAIPSGYLSVWAQYSLLAKNEDQRSQIQNRLKDAGIPTAVYYPLPLHLQTAFGGLQYRNGDFPVSEDFSKRIFSLPMHPYLQANEQQRIVDVIYS</sequence>
<evidence type="ECO:0000256" key="3">
    <source>
        <dbReference type="PIRSR" id="PIRSR000390-1"/>
    </source>
</evidence>
<gene>
    <name evidence="6" type="ORF">DSCW_09530</name>
</gene>
<name>A0A5K7YW36_9BACT</name>
<reference evidence="6 7" key="1">
    <citation type="submission" date="2019-11" db="EMBL/GenBank/DDBJ databases">
        <title>Comparative genomics of hydrocarbon-degrading Desulfosarcina strains.</title>
        <authorList>
            <person name="Watanabe M."/>
            <person name="Kojima H."/>
            <person name="Fukui M."/>
        </authorList>
    </citation>
    <scope>NUCLEOTIDE SEQUENCE [LARGE SCALE GENOMIC DNA]</scope>
    <source>
        <strain evidence="6 7">PP31</strain>
    </source>
</reference>
<organism evidence="6 7">
    <name type="scientific">Desulfosarcina widdelii</name>
    <dbReference type="NCBI Taxonomy" id="947919"/>
    <lineage>
        <taxon>Bacteria</taxon>
        <taxon>Pseudomonadati</taxon>
        <taxon>Thermodesulfobacteriota</taxon>
        <taxon>Desulfobacteria</taxon>
        <taxon>Desulfobacterales</taxon>
        <taxon>Desulfosarcinaceae</taxon>
        <taxon>Desulfosarcina</taxon>
    </lineage>
</organism>
<dbReference type="GO" id="GO:0008483">
    <property type="term" value="F:transaminase activity"/>
    <property type="evidence" value="ECO:0007669"/>
    <property type="project" value="UniProtKB-KW"/>
</dbReference>
<dbReference type="InterPro" id="IPR015424">
    <property type="entry name" value="PyrdxlP-dep_Trfase"/>
</dbReference>
<dbReference type="Gene3D" id="3.40.640.10">
    <property type="entry name" value="Type I PLP-dependent aspartate aminotransferase-like (Major domain)"/>
    <property type="match status" value="1"/>
</dbReference>
<keyword evidence="7" id="KW-1185">Reference proteome</keyword>
<keyword evidence="6" id="KW-0808">Transferase</keyword>
<dbReference type="PANTHER" id="PTHR30244">
    <property type="entry name" value="TRANSAMINASE"/>
    <property type="match status" value="1"/>
</dbReference>
<dbReference type="GO" id="GO:0030170">
    <property type="term" value="F:pyridoxal phosphate binding"/>
    <property type="evidence" value="ECO:0007669"/>
    <property type="project" value="UniProtKB-ARBA"/>
</dbReference>
<feature type="modified residue" description="N6-(pyridoxal phosphate)lysine" evidence="4">
    <location>
        <position position="201"/>
    </location>
</feature>
<evidence type="ECO:0000313" key="7">
    <source>
        <dbReference type="Proteomes" id="UP000427769"/>
    </source>
</evidence>
<dbReference type="CDD" id="cd00616">
    <property type="entry name" value="AHBA_syn"/>
    <property type="match status" value="1"/>
</dbReference>
<evidence type="ECO:0000256" key="4">
    <source>
        <dbReference type="PIRSR" id="PIRSR000390-2"/>
    </source>
</evidence>
<dbReference type="PANTHER" id="PTHR30244:SF42">
    <property type="entry name" value="UDP-2-ACETAMIDO-2-DEOXY-3-OXO-D-GLUCURONATE AMINOTRANSFERASE"/>
    <property type="match status" value="1"/>
</dbReference>
<dbReference type="InterPro" id="IPR000653">
    <property type="entry name" value="DegT/StrS_aminotransferase"/>
</dbReference>
<dbReference type="InterPro" id="IPR015422">
    <property type="entry name" value="PyrdxlP-dep_Trfase_small"/>
</dbReference>
<dbReference type="Pfam" id="PF01041">
    <property type="entry name" value="DegT_DnrJ_EryC1"/>
    <property type="match status" value="1"/>
</dbReference>
<dbReference type="Gene3D" id="3.90.1150.10">
    <property type="entry name" value="Aspartate Aminotransferase, domain 1"/>
    <property type="match status" value="1"/>
</dbReference>
<dbReference type="GO" id="GO:0000271">
    <property type="term" value="P:polysaccharide biosynthetic process"/>
    <property type="evidence" value="ECO:0007669"/>
    <property type="project" value="TreeGrafter"/>
</dbReference>
<dbReference type="EMBL" id="AP021875">
    <property type="protein sequence ID" value="BBO73536.1"/>
    <property type="molecule type" value="Genomic_DNA"/>
</dbReference>
<dbReference type="InterPro" id="IPR015421">
    <property type="entry name" value="PyrdxlP-dep_Trfase_major"/>
</dbReference>
<accession>A0A5K7YW36</accession>
<evidence type="ECO:0000313" key="6">
    <source>
        <dbReference type="EMBL" id="BBO73536.1"/>
    </source>
</evidence>
<dbReference type="Proteomes" id="UP000427769">
    <property type="component" value="Chromosome"/>
</dbReference>
<evidence type="ECO:0000256" key="5">
    <source>
        <dbReference type="RuleBase" id="RU004508"/>
    </source>
</evidence>
<dbReference type="SUPFAM" id="SSF53383">
    <property type="entry name" value="PLP-dependent transferases"/>
    <property type="match status" value="1"/>
</dbReference>
<evidence type="ECO:0000256" key="1">
    <source>
        <dbReference type="ARBA" id="ARBA00022898"/>
    </source>
</evidence>
<keyword evidence="1 4" id="KW-0663">Pyridoxal phosphate</keyword>
<dbReference type="RefSeq" id="WP_155302634.1">
    <property type="nucleotide sequence ID" value="NZ_AP021875.1"/>
</dbReference>
<dbReference type="KEGG" id="dwd:DSCW_09530"/>
<dbReference type="FunFam" id="3.40.640.10:FF:000089">
    <property type="entry name" value="Aminotransferase, DegT/DnrJ/EryC1/StrS family"/>
    <property type="match status" value="1"/>
</dbReference>
<protein>
    <submittedName>
        <fullName evidence="6">Aminotransferase DegT</fullName>
    </submittedName>
</protein>
<dbReference type="AlphaFoldDB" id="A0A5K7YW36"/>
<proteinExistence type="inferred from homology"/>
<feature type="active site" description="Proton acceptor" evidence="3">
    <location>
        <position position="201"/>
    </location>
</feature>